<gene>
    <name evidence="1" type="ORF">RIF23_10570</name>
</gene>
<proteinExistence type="predicted"/>
<dbReference type="GO" id="GO:0016757">
    <property type="term" value="F:glycosyltransferase activity"/>
    <property type="evidence" value="ECO:0007669"/>
    <property type="project" value="UniProtKB-KW"/>
</dbReference>
<dbReference type="Proteomes" id="UP001250214">
    <property type="component" value="Unassembled WGS sequence"/>
</dbReference>
<keyword evidence="1" id="KW-0328">Glycosyltransferase</keyword>
<reference evidence="2" key="1">
    <citation type="submission" date="2023-07" db="EMBL/GenBank/DDBJ databases">
        <title>Novel species in the genus Lipingzhangella isolated from Sambhar Salt Lake.</title>
        <authorList>
            <person name="Jiya N."/>
            <person name="Kajale S."/>
            <person name="Sharma A."/>
        </authorList>
    </citation>
    <scope>NUCLEOTIDE SEQUENCE [LARGE SCALE GENOMIC DNA]</scope>
    <source>
        <strain evidence="2">LS1_29</strain>
    </source>
</reference>
<evidence type="ECO:0000313" key="2">
    <source>
        <dbReference type="Proteomes" id="UP001250214"/>
    </source>
</evidence>
<organism evidence="1 2">
    <name type="scientific">Lipingzhangella rawalii</name>
    <dbReference type="NCBI Taxonomy" id="2055835"/>
    <lineage>
        <taxon>Bacteria</taxon>
        <taxon>Bacillati</taxon>
        <taxon>Actinomycetota</taxon>
        <taxon>Actinomycetes</taxon>
        <taxon>Streptosporangiales</taxon>
        <taxon>Nocardiopsidaceae</taxon>
        <taxon>Lipingzhangella</taxon>
    </lineage>
</organism>
<protein>
    <submittedName>
        <fullName evidence="1">Phosphoribosyltransferase</fullName>
    </submittedName>
</protein>
<dbReference type="Gene3D" id="3.40.50.2020">
    <property type="match status" value="1"/>
</dbReference>
<keyword evidence="2" id="KW-1185">Reference proteome</keyword>
<comment type="caution">
    <text evidence="1">The sequence shown here is derived from an EMBL/GenBank/DDBJ whole genome shotgun (WGS) entry which is preliminary data.</text>
</comment>
<sequence>MPISYRLKDGQHAHDLAMYKKADTPGTEPARRRLAALFWDFCRRHIACVKSAAEIASFTHVCFVPSTRSPHGEHPLQRMLAPAIPLPRVPLHVNPDVSPERRFDASWFEAHPEDLAGVPAADVLLIDDTWVTGSRMQSAAHSLKRAGARRVASLVLARQLSPGFAPARQLIAEVQQTRFDPDTCVVHHRSR</sequence>
<keyword evidence="1" id="KW-0808">Transferase</keyword>
<dbReference type="CDD" id="cd06223">
    <property type="entry name" value="PRTases_typeI"/>
    <property type="match status" value="1"/>
</dbReference>
<name>A0ABU2H616_9ACTN</name>
<dbReference type="SUPFAM" id="SSF53271">
    <property type="entry name" value="PRTase-like"/>
    <property type="match status" value="1"/>
</dbReference>
<dbReference type="RefSeq" id="WP_310912291.1">
    <property type="nucleotide sequence ID" value="NZ_JAVLVT010000004.1"/>
</dbReference>
<dbReference type="EMBL" id="JAVLVT010000004">
    <property type="protein sequence ID" value="MDS1270743.1"/>
    <property type="molecule type" value="Genomic_DNA"/>
</dbReference>
<accession>A0ABU2H616</accession>
<evidence type="ECO:0000313" key="1">
    <source>
        <dbReference type="EMBL" id="MDS1270743.1"/>
    </source>
</evidence>
<dbReference type="InterPro" id="IPR029057">
    <property type="entry name" value="PRTase-like"/>
</dbReference>
<dbReference type="InterPro" id="IPR000836">
    <property type="entry name" value="PRTase_dom"/>
</dbReference>